<dbReference type="GO" id="GO:0006152">
    <property type="term" value="P:purine nucleoside catabolic process"/>
    <property type="evidence" value="ECO:0007669"/>
    <property type="project" value="TreeGrafter"/>
</dbReference>
<evidence type="ECO:0000256" key="1">
    <source>
        <dbReference type="ARBA" id="ARBA00009176"/>
    </source>
</evidence>
<dbReference type="AlphaFoldDB" id="A0A5D2BAV6"/>
<dbReference type="GO" id="GO:0005829">
    <property type="term" value="C:cytosol"/>
    <property type="evidence" value="ECO:0007669"/>
    <property type="project" value="TreeGrafter"/>
</dbReference>
<dbReference type="Gene3D" id="3.90.245.10">
    <property type="entry name" value="Ribonucleoside hydrolase-like"/>
    <property type="match status" value="1"/>
</dbReference>
<dbReference type="SUPFAM" id="SSF53590">
    <property type="entry name" value="Nucleoside hydrolase"/>
    <property type="match status" value="1"/>
</dbReference>
<accession>A0A5D2BAV6</accession>
<organism evidence="5 6">
    <name type="scientific">Gossypium darwinii</name>
    <name type="common">Darwin's cotton</name>
    <name type="synonym">Gossypium barbadense var. darwinii</name>
    <dbReference type="NCBI Taxonomy" id="34276"/>
    <lineage>
        <taxon>Eukaryota</taxon>
        <taxon>Viridiplantae</taxon>
        <taxon>Streptophyta</taxon>
        <taxon>Embryophyta</taxon>
        <taxon>Tracheophyta</taxon>
        <taxon>Spermatophyta</taxon>
        <taxon>Magnoliopsida</taxon>
        <taxon>eudicotyledons</taxon>
        <taxon>Gunneridae</taxon>
        <taxon>Pentapetalae</taxon>
        <taxon>rosids</taxon>
        <taxon>malvids</taxon>
        <taxon>Malvales</taxon>
        <taxon>Malvaceae</taxon>
        <taxon>Malvoideae</taxon>
        <taxon>Gossypium</taxon>
    </lineage>
</organism>
<protein>
    <recommendedName>
        <fullName evidence="4">Inosine/uridine-preferring nucleoside hydrolase domain-containing protein</fullName>
    </recommendedName>
</protein>
<dbReference type="Pfam" id="PF01156">
    <property type="entry name" value="IU_nuc_hydro"/>
    <property type="match status" value="1"/>
</dbReference>
<dbReference type="InterPro" id="IPR001910">
    <property type="entry name" value="Inosine/uridine_hydrolase_dom"/>
</dbReference>
<dbReference type="PANTHER" id="PTHR12304:SF1">
    <property type="entry name" value="URIDINE NUCLEOSIDASE 1"/>
    <property type="match status" value="1"/>
</dbReference>
<keyword evidence="3" id="KW-0326">Glycosidase</keyword>
<keyword evidence="2" id="KW-0378">Hydrolase</keyword>
<comment type="similarity">
    <text evidence="1">Belongs to the IUNH family.</text>
</comment>
<evidence type="ECO:0000256" key="2">
    <source>
        <dbReference type="ARBA" id="ARBA00022801"/>
    </source>
</evidence>
<dbReference type="EMBL" id="CM017709">
    <property type="protein sequence ID" value="TYG52596.1"/>
    <property type="molecule type" value="Genomic_DNA"/>
</dbReference>
<evidence type="ECO:0000259" key="4">
    <source>
        <dbReference type="Pfam" id="PF01156"/>
    </source>
</evidence>
<keyword evidence="6" id="KW-1185">Reference proteome</keyword>
<dbReference type="Proteomes" id="UP000323506">
    <property type="component" value="Chromosome D09"/>
</dbReference>
<gene>
    <name evidence="5" type="ORF">ES288_D09G040700v1</name>
</gene>
<dbReference type="InterPro" id="IPR036452">
    <property type="entry name" value="Ribo_hydro-like"/>
</dbReference>
<name>A0A5D2BAV6_GOSDA</name>
<sequence length="162" mass="17762">MDCELKKDCHDGIVVNGGSDGLLFSHANSNKLIIDTDPGIDDSMTIFMAFQNPEYEILGLTTIFDNVQTKDATHNALLLCEIARRPDVPIAQGSPEPLTGGRPIVADFVHGSGGLGNIFLSPPNLLICRRDSLAILRAELKSQNKHVKNLKKKSLWSRILEE</sequence>
<dbReference type="InterPro" id="IPR023186">
    <property type="entry name" value="IUNH"/>
</dbReference>
<evidence type="ECO:0000313" key="5">
    <source>
        <dbReference type="EMBL" id="TYG52596.1"/>
    </source>
</evidence>
<feature type="domain" description="Inosine/uridine-preferring nucleoside hydrolase" evidence="4">
    <location>
        <begin position="32"/>
        <end position="126"/>
    </location>
</feature>
<evidence type="ECO:0000313" key="6">
    <source>
        <dbReference type="Proteomes" id="UP000323506"/>
    </source>
</evidence>
<proteinExistence type="inferred from homology"/>
<reference evidence="5 6" key="1">
    <citation type="submission" date="2019-06" db="EMBL/GenBank/DDBJ databases">
        <title>WGS assembly of Gossypium darwinii.</title>
        <authorList>
            <person name="Chen Z.J."/>
            <person name="Sreedasyam A."/>
            <person name="Ando A."/>
            <person name="Song Q."/>
            <person name="De L."/>
            <person name="Hulse-Kemp A."/>
            <person name="Ding M."/>
            <person name="Ye W."/>
            <person name="Kirkbride R."/>
            <person name="Jenkins J."/>
            <person name="Plott C."/>
            <person name="Lovell J."/>
            <person name="Lin Y.-M."/>
            <person name="Vaughn R."/>
            <person name="Liu B."/>
            <person name="Li W."/>
            <person name="Simpson S."/>
            <person name="Scheffler B."/>
            <person name="Saski C."/>
            <person name="Grover C."/>
            <person name="Hu G."/>
            <person name="Conover J."/>
            <person name="Carlson J."/>
            <person name="Shu S."/>
            <person name="Boston L."/>
            <person name="Williams M."/>
            <person name="Peterson D."/>
            <person name="Mcgee K."/>
            <person name="Jones D."/>
            <person name="Wendel J."/>
            <person name="Stelly D."/>
            <person name="Grimwood J."/>
            <person name="Schmutz J."/>
        </authorList>
    </citation>
    <scope>NUCLEOTIDE SEQUENCE [LARGE SCALE GENOMIC DNA]</scope>
    <source>
        <strain evidence="5">1808015.09</strain>
    </source>
</reference>
<evidence type="ECO:0000256" key="3">
    <source>
        <dbReference type="ARBA" id="ARBA00023295"/>
    </source>
</evidence>
<dbReference type="GO" id="GO:0008477">
    <property type="term" value="F:purine nucleosidase activity"/>
    <property type="evidence" value="ECO:0007669"/>
    <property type="project" value="TreeGrafter"/>
</dbReference>
<dbReference type="PANTHER" id="PTHR12304">
    <property type="entry name" value="INOSINE-URIDINE PREFERRING NUCLEOSIDE HYDROLASE"/>
    <property type="match status" value="1"/>
</dbReference>